<accession>A0A0L0SNA0</accession>
<feature type="coiled-coil region" evidence="1">
    <location>
        <begin position="315"/>
        <end position="342"/>
    </location>
</feature>
<protein>
    <recommendedName>
        <fullName evidence="3">ILEI/PANDER domain-containing protein</fullName>
    </recommendedName>
</protein>
<dbReference type="OrthoDB" id="5585253at2759"/>
<feature type="domain" description="ILEI/PANDER" evidence="3">
    <location>
        <begin position="183"/>
        <end position="276"/>
    </location>
</feature>
<dbReference type="Proteomes" id="UP000054350">
    <property type="component" value="Unassembled WGS sequence"/>
</dbReference>
<evidence type="ECO:0000259" key="3">
    <source>
        <dbReference type="Pfam" id="PF15711"/>
    </source>
</evidence>
<dbReference type="Pfam" id="PF15711">
    <property type="entry name" value="ILEI"/>
    <property type="match status" value="1"/>
</dbReference>
<reference evidence="5" key="2">
    <citation type="submission" date="2009-11" db="EMBL/GenBank/DDBJ databases">
        <title>The Genome Sequence of Allomyces macrogynus strain ATCC 38327.</title>
        <authorList>
            <consortium name="The Broad Institute Genome Sequencing Platform"/>
            <person name="Russ C."/>
            <person name="Cuomo C."/>
            <person name="Shea T."/>
            <person name="Young S.K."/>
            <person name="Zeng Q."/>
            <person name="Koehrsen M."/>
            <person name="Haas B."/>
            <person name="Borodovsky M."/>
            <person name="Guigo R."/>
            <person name="Alvarado L."/>
            <person name="Berlin A."/>
            <person name="Borenstein D."/>
            <person name="Chen Z."/>
            <person name="Engels R."/>
            <person name="Freedman E."/>
            <person name="Gellesch M."/>
            <person name="Goldberg J."/>
            <person name="Griggs A."/>
            <person name="Gujja S."/>
            <person name="Heiman D."/>
            <person name="Hepburn T."/>
            <person name="Howarth C."/>
            <person name="Jen D."/>
            <person name="Larson L."/>
            <person name="Lewis B."/>
            <person name="Mehta T."/>
            <person name="Park D."/>
            <person name="Pearson M."/>
            <person name="Roberts A."/>
            <person name="Saif S."/>
            <person name="Shenoy N."/>
            <person name="Sisk P."/>
            <person name="Stolte C."/>
            <person name="Sykes S."/>
            <person name="Walk T."/>
            <person name="White J."/>
            <person name="Yandava C."/>
            <person name="Burger G."/>
            <person name="Gray M.W."/>
            <person name="Holland P.W.H."/>
            <person name="King N."/>
            <person name="Lang F.B.F."/>
            <person name="Roger A.J."/>
            <person name="Ruiz-Trillo I."/>
            <person name="Lander E."/>
            <person name="Nusbaum C."/>
        </authorList>
    </citation>
    <scope>NUCLEOTIDE SEQUENCE [LARGE SCALE GENOMIC DNA]</scope>
    <source>
        <strain evidence="5">ATCC 38327</strain>
    </source>
</reference>
<evidence type="ECO:0000256" key="1">
    <source>
        <dbReference type="SAM" id="Coils"/>
    </source>
</evidence>
<organism evidence="4 5">
    <name type="scientific">Allomyces macrogynus (strain ATCC 38327)</name>
    <name type="common">Allomyces javanicus var. macrogynus</name>
    <dbReference type="NCBI Taxonomy" id="578462"/>
    <lineage>
        <taxon>Eukaryota</taxon>
        <taxon>Fungi</taxon>
        <taxon>Fungi incertae sedis</taxon>
        <taxon>Blastocladiomycota</taxon>
        <taxon>Blastocladiomycetes</taxon>
        <taxon>Blastocladiales</taxon>
        <taxon>Blastocladiaceae</taxon>
        <taxon>Allomyces</taxon>
    </lineage>
</organism>
<proteinExistence type="predicted"/>
<dbReference type="EMBL" id="GG745343">
    <property type="protein sequence ID" value="KNE63875.1"/>
    <property type="molecule type" value="Genomic_DNA"/>
</dbReference>
<evidence type="ECO:0000313" key="4">
    <source>
        <dbReference type="EMBL" id="KNE63875.1"/>
    </source>
</evidence>
<reference evidence="4 5" key="1">
    <citation type="submission" date="2009-11" db="EMBL/GenBank/DDBJ databases">
        <title>Annotation of Allomyces macrogynus ATCC 38327.</title>
        <authorList>
            <consortium name="The Broad Institute Genome Sequencing Platform"/>
            <person name="Russ C."/>
            <person name="Cuomo C."/>
            <person name="Burger G."/>
            <person name="Gray M.W."/>
            <person name="Holland P.W.H."/>
            <person name="King N."/>
            <person name="Lang F.B.F."/>
            <person name="Roger A.J."/>
            <person name="Ruiz-Trillo I."/>
            <person name="Young S.K."/>
            <person name="Zeng Q."/>
            <person name="Gargeya S."/>
            <person name="Fitzgerald M."/>
            <person name="Haas B."/>
            <person name="Abouelleil A."/>
            <person name="Alvarado L."/>
            <person name="Arachchi H.M."/>
            <person name="Berlin A."/>
            <person name="Chapman S.B."/>
            <person name="Gearin G."/>
            <person name="Goldberg J."/>
            <person name="Griggs A."/>
            <person name="Gujja S."/>
            <person name="Hansen M."/>
            <person name="Heiman D."/>
            <person name="Howarth C."/>
            <person name="Larimer J."/>
            <person name="Lui A."/>
            <person name="MacDonald P.J.P."/>
            <person name="McCowen C."/>
            <person name="Montmayeur A."/>
            <person name="Murphy C."/>
            <person name="Neiman D."/>
            <person name="Pearson M."/>
            <person name="Priest M."/>
            <person name="Roberts A."/>
            <person name="Saif S."/>
            <person name="Shea T."/>
            <person name="Sisk P."/>
            <person name="Stolte C."/>
            <person name="Sykes S."/>
            <person name="Wortman J."/>
            <person name="Nusbaum C."/>
            <person name="Birren B."/>
        </authorList>
    </citation>
    <scope>NUCLEOTIDE SEQUENCE [LARGE SCALE GENOMIC DNA]</scope>
    <source>
        <strain evidence="4 5">ATCC 38327</strain>
    </source>
</reference>
<keyword evidence="5" id="KW-1185">Reference proteome</keyword>
<gene>
    <name evidence="4" type="ORF">AMAG_08938</name>
</gene>
<feature type="coiled-coil region" evidence="1">
    <location>
        <begin position="72"/>
        <end position="141"/>
    </location>
</feature>
<evidence type="ECO:0000313" key="5">
    <source>
        <dbReference type="Proteomes" id="UP000054350"/>
    </source>
</evidence>
<dbReference type="VEuPathDB" id="FungiDB:AMAG_08938"/>
<name>A0A0L0SNA0_ALLM3</name>
<evidence type="ECO:0000256" key="2">
    <source>
        <dbReference type="SAM" id="MobiDB-lite"/>
    </source>
</evidence>
<keyword evidence="1" id="KW-0175">Coiled coil</keyword>
<dbReference type="AlphaFoldDB" id="A0A0L0SNA0"/>
<dbReference type="InterPro" id="IPR039477">
    <property type="entry name" value="ILEI/PANDER_dom"/>
</dbReference>
<sequence>MTAHLNCTRGARQQSDDGHMPYSDVAHGNLELAPQDAPDAARNDGVGPSAGANVCAVYASMVSALDRLARFLEQQDRAIHDLRDQLDTKNRELYGVLETLAAKDLDVSQSRERLAVQDQELAAARSRVTELEEELASLDSGSEVGTVVGTPATRIRARAAGFHDGSFFELELGGDRDLYTAQRGIHVTILRQGADGKLSKRHDVFDTWWSYDESKRLGFLLEMLNILAYDTASAVIGVVVAAADEATRNLRNEERTAIANKLGSSRIWDLKWRGSFLEDAMFKSPAWQMPEEDLDDVSTVFTVTSYLVALMELDNYSLRNQLDAKNRELAAMRKKIDELEGNVGESAA</sequence>
<feature type="region of interest" description="Disordered" evidence="2">
    <location>
        <begin position="1"/>
        <end position="25"/>
    </location>
</feature>